<dbReference type="AlphaFoldDB" id="A0A6G1M3F5"/>
<comment type="caution">
    <text evidence="1">The sequence shown here is derived from an EMBL/GenBank/DDBJ whole genome shotgun (WGS) entry which is preliminary data.</text>
</comment>
<dbReference type="Proteomes" id="UP000614610">
    <property type="component" value="Unassembled WGS sequence"/>
</dbReference>
<evidence type="ECO:0000313" key="2">
    <source>
        <dbReference type="Proteomes" id="UP000614610"/>
    </source>
</evidence>
<protein>
    <submittedName>
        <fullName evidence="1">Uncharacterized protein</fullName>
    </submittedName>
</protein>
<dbReference type="OrthoDB" id="5277442at2759"/>
<reference evidence="1" key="1">
    <citation type="submission" date="2019-06" db="EMBL/GenBank/DDBJ databases">
        <authorList>
            <person name="Palmer J.M."/>
        </authorList>
    </citation>
    <scope>NUCLEOTIDE SEQUENCE</scope>
    <source>
        <strain evidence="1">TWF679</strain>
    </source>
</reference>
<name>A0A6G1M3F5_ORBOL</name>
<sequence>MVTRAAIFTIPMLIAYPAHSFRIAFHDPSIPGGPLDFTGYSPRTAYDCHRIPQDKRTGEQKVDDIVVQVESKAVMLLAFYAVSKNPQDGPCSKQNLQIVALFPSNTKKDVEQYFTPIWPRLQYWRRLQPGSDDWQLMGQPKIDAADVINRSGSGWITEKKEIQTRPAQNINIAPELFQLVQQNTQVAPQEGINLPTMASIGTPAQLEELFQQQNYRPPSRVPDPKVLKDQVFELAAQYKTHALKANPNLKIDLSEYEPKLPDLMGLQQYKEDIYLEDLGPRSFTDYLRETANNQRAIGEKGGYMPVPLGIRHRFNGRKLSRLGFNVVPMQELKHELARQKDPHRYLKRFAGMGRSDLIGPRVPPTSEWEESGGMISLNTEVQSPRRVQIVKTDGVETRVQDFADLNSDLQRLLTKEELLASIEN</sequence>
<gene>
    <name evidence="1" type="ORF">TWF679_005020</name>
</gene>
<organism evidence="1 2">
    <name type="scientific">Orbilia oligospora</name>
    <name type="common">Nematode-trapping fungus</name>
    <name type="synonym">Arthrobotrys oligospora</name>
    <dbReference type="NCBI Taxonomy" id="2813651"/>
    <lineage>
        <taxon>Eukaryota</taxon>
        <taxon>Fungi</taxon>
        <taxon>Dikarya</taxon>
        <taxon>Ascomycota</taxon>
        <taxon>Pezizomycotina</taxon>
        <taxon>Orbiliomycetes</taxon>
        <taxon>Orbiliales</taxon>
        <taxon>Orbiliaceae</taxon>
        <taxon>Orbilia</taxon>
    </lineage>
</organism>
<accession>A0A6G1M3F5</accession>
<proteinExistence type="predicted"/>
<evidence type="ECO:0000313" key="1">
    <source>
        <dbReference type="EMBL" id="KAF3214154.1"/>
    </source>
</evidence>
<dbReference type="EMBL" id="WIWT01000023">
    <property type="protein sequence ID" value="KAF3214154.1"/>
    <property type="molecule type" value="Genomic_DNA"/>
</dbReference>